<sequence>MSCCSHQVPVRNRNCYAWVASRLLQLPYGGDFCGQALLGALESCLVFADKGRMPTQDSGFPPTVLSSPASLRESG</sequence>
<dbReference type="Proteomes" id="UP000317881">
    <property type="component" value="Unassembled WGS sequence"/>
</dbReference>
<keyword evidence="3" id="KW-1185">Reference proteome</keyword>
<comment type="caution">
    <text evidence="2">The sequence shown here is derived from an EMBL/GenBank/DDBJ whole genome shotgun (WGS) entry which is preliminary data.</text>
</comment>
<proteinExistence type="predicted"/>
<accession>A0A4Y3VYU7</accession>
<reference evidence="2 3" key="1">
    <citation type="submission" date="2019-06" db="EMBL/GenBank/DDBJ databases">
        <title>Whole genome shotgun sequence of Streptomyces spinoverrucosus NBRC 14228.</title>
        <authorList>
            <person name="Hosoyama A."/>
            <person name="Uohara A."/>
            <person name="Ohji S."/>
            <person name="Ichikawa N."/>
        </authorList>
    </citation>
    <scope>NUCLEOTIDE SEQUENCE [LARGE SCALE GENOMIC DNA]</scope>
    <source>
        <strain evidence="2 3">NBRC 14228</strain>
    </source>
</reference>
<organism evidence="2 3">
    <name type="scientific">Streptomyces spinoverrucosus</name>
    <dbReference type="NCBI Taxonomy" id="284043"/>
    <lineage>
        <taxon>Bacteria</taxon>
        <taxon>Bacillati</taxon>
        <taxon>Actinomycetota</taxon>
        <taxon>Actinomycetes</taxon>
        <taxon>Kitasatosporales</taxon>
        <taxon>Streptomycetaceae</taxon>
        <taxon>Streptomyces</taxon>
    </lineage>
</organism>
<name>A0A4Y3VYU7_9ACTN</name>
<gene>
    <name evidence="2" type="ORF">SSP24_78610</name>
</gene>
<evidence type="ECO:0000256" key="1">
    <source>
        <dbReference type="SAM" id="MobiDB-lite"/>
    </source>
</evidence>
<dbReference type="AlphaFoldDB" id="A0A4Y3VYU7"/>
<feature type="region of interest" description="Disordered" evidence="1">
    <location>
        <begin position="52"/>
        <end position="75"/>
    </location>
</feature>
<evidence type="ECO:0000313" key="3">
    <source>
        <dbReference type="Proteomes" id="UP000317881"/>
    </source>
</evidence>
<dbReference type="EMBL" id="BJND01000097">
    <property type="protein sequence ID" value="GEC10206.1"/>
    <property type="molecule type" value="Genomic_DNA"/>
</dbReference>
<protein>
    <submittedName>
        <fullName evidence="2">Uncharacterized protein</fullName>
    </submittedName>
</protein>
<evidence type="ECO:0000313" key="2">
    <source>
        <dbReference type="EMBL" id="GEC10206.1"/>
    </source>
</evidence>